<sequence>MVNEEILKDYIQQLSKTVQNVPPSNIYNYDETNLSDDPGSKKCLVKRGNKYPANIRNTSKTSISIMISGNAAVEVLPPFVVYKAVNLWSTWCKGGPKGVRYFNTKTGVKVLLGDNLSSHISPKVINACEKKEKLFVCLPPNNTHITQPLDVAFFKPLKTAWRRIITEYKDSPAGCTKTSLEKQHFPELLNKLLIAIEPNQANNLKSGFRKCGIYPVNVNQLLTQFRARESYDKEFLEDSFKIFLQEKYKPLQSSETKQQQKKLSVPAG</sequence>
<feature type="domain" description="DDE-1" evidence="1">
    <location>
        <begin position="110"/>
        <end position="168"/>
    </location>
</feature>
<dbReference type="Proteomes" id="UP001652625">
    <property type="component" value="Chromosome 05"/>
</dbReference>
<evidence type="ECO:0000259" key="1">
    <source>
        <dbReference type="Pfam" id="PF03184"/>
    </source>
</evidence>
<reference evidence="3" key="1">
    <citation type="submission" date="2025-08" db="UniProtKB">
        <authorList>
            <consortium name="RefSeq"/>
        </authorList>
    </citation>
    <scope>IDENTIFICATION</scope>
</reference>
<gene>
    <name evidence="3" type="primary">LOC136080108</name>
</gene>
<accession>A0ABM4BUD8</accession>
<dbReference type="GeneID" id="136080108"/>
<organism evidence="2 3">
    <name type="scientific">Hydra vulgaris</name>
    <name type="common">Hydra</name>
    <name type="synonym">Hydra attenuata</name>
    <dbReference type="NCBI Taxonomy" id="6087"/>
    <lineage>
        <taxon>Eukaryota</taxon>
        <taxon>Metazoa</taxon>
        <taxon>Cnidaria</taxon>
        <taxon>Hydrozoa</taxon>
        <taxon>Hydroidolina</taxon>
        <taxon>Anthoathecata</taxon>
        <taxon>Aplanulata</taxon>
        <taxon>Hydridae</taxon>
        <taxon>Hydra</taxon>
    </lineage>
</organism>
<dbReference type="PANTHER" id="PTHR19303">
    <property type="entry name" value="TRANSPOSON"/>
    <property type="match status" value="1"/>
</dbReference>
<proteinExistence type="predicted"/>
<protein>
    <submittedName>
        <fullName evidence="3">Uncharacterized protein LOC136080108</fullName>
    </submittedName>
</protein>
<name>A0ABM4BUD8_HYDVU</name>
<dbReference type="InterPro" id="IPR050863">
    <property type="entry name" value="CenT-Element_Derived"/>
</dbReference>
<dbReference type="RefSeq" id="XP_065652789.1">
    <property type="nucleotide sequence ID" value="XM_065796717.1"/>
</dbReference>
<evidence type="ECO:0000313" key="3">
    <source>
        <dbReference type="RefSeq" id="XP_065652789.1"/>
    </source>
</evidence>
<dbReference type="PANTHER" id="PTHR19303:SF74">
    <property type="entry name" value="POGO TRANSPOSABLE ELEMENT WITH KRAB DOMAIN"/>
    <property type="match status" value="1"/>
</dbReference>
<dbReference type="Pfam" id="PF03184">
    <property type="entry name" value="DDE_1"/>
    <property type="match status" value="1"/>
</dbReference>
<dbReference type="InterPro" id="IPR004875">
    <property type="entry name" value="DDE_SF_endonuclease_dom"/>
</dbReference>
<keyword evidence="2" id="KW-1185">Reference proteome</keyword>
<evidence type="ECO:0000313" key="2">
    <source>
        <dbReference type="Proteomes" id="UP001652625"/>
    </source>
</evidence>